<dbReference type="SUPFAM" id="SSF102405">
    <property type="entry name" value="MCP/YpsA-like"/>
    <property type="match status" value="1"/>
</dbReference>
<evidence type="ECO:0000259" key="2">
    <source>
        <dbReference type="Pfam" id="PF02481"/>
    </source>
</evidence>
<dbReference type="Pfam" id="PF02481">
    <property type="entry name" value="DNA_processg_A"/>
    <property type="match status" value="1"/>
</dbReference>
<reference evidence="4" key="1">
    <citation type="journal article" date="2019" name="Int. J. Syst. Evol. Microbiol.">
        <title>The Global Catalogue of Microorganisms (GCM) 10K type strain sequencing project: providing services to taxonomists for standard genome sequencing and annotation.</title>
        <authorList>
            <consortium name="The Broad Institute Genomics Platform"/>
            <consortium name="The Broad Institute Genome Sequencing Center for Infectious Disease"/>
            <person name="Wu L."/>
            <person name="Ma J."/>
        </authorList>
    </citation>
    <scope>NUCLEOTIDE SEQUENCE [LARGE SCALE GENOMIC DNA]</scope>
    <source>
        <strain evidence="4">CCM 8936</strain>
    </source>
</reference>
<dbReference type="InterPro" id="IPR057666">
    <property type="entry name" value="DrpA_SLOG"/>
</dbReference>
<comment type="caution">
    <text evidence="3">The sequence shown here is derived from an EMBL/GenBank/DDBJ whole genome shotgun (WGS) entry which is preliminary data.</text>
</comment>
<evidence type="ECO:0000313" key="4">
    <source>
        <dbReference type="Proteomes" id="UP001597251"/>
    </source>
</evidence>
<evidence type="ECO:0000313" key="3">
    <source>
        <dbReference type="EMBL" id="MFD1418246.1"/>
    </source>
</evidence>
<comment type="similarity">
    <text evidence="1">Belongs to the DprA/Smf family.</text>
</comment>
<dbReference type="PANTHER" id="PTHR43022:SF1">
    <property type="entry name" value="PROTEIN SMF"/>
    <property type="match status" value="1"/>
</dbReference>
<proteinExistence type="inferred from homology"/>
<dbReference type="PANTHER" id="PTHR43022">
    <property type="entry name" value="PROTEIN SMF"/>
    <property type="match status" value="1"/>
</dbReference>
<dbReference type="EMBL" id="JBHTOI010000037">
    <property type="protein sequence ID" value="MFD1418246.1"/>
    <property type="molecule type" value="Genomic_DNA"/>
</dbReference>
<protein>
    <submittedName>
        <fullName evidence="3">DNA-processing protein DprA</fullName>
    </submittedName>
</protein>
<evidence type="ECO:0000256" key="1">
    <source>
        <dbReference type="ARBA" id="ARBA00006525"/>
    </source>
</evidence>
<feature type="domain" description="Smf/DprA SLOG" evidence="2">
    <location>
        <begin position="84"/>
        <end position="288"/>
    </location>
</feature>
<dbReference type="Gene3D" id="3.40.50.450">
    <property type="match status" value="1"/>
</dbReference>
<name>A0ABW4BTK9_9LACO</name>
<dbReference type="Proteomes" id="UP001597251">
    <property type="component" value="Unassembled WGS sequence"/>
</dbReference>
<sequence>MDQLTVLIMSLLSFKGIGNQAVIRYLNESKQHLKKFDFAEISTTKISKIRKLLNEGIISNKTWETTNEITLKRLQISFQKNIQIINYFEDNYPKKLQNMSNRPVLLYLKGNFRLLKAEKILAIVGTRTPKTVSQTWVSKIASELANDHVIVSGLAKGIDTMAQQQIVDCHRQTIAVLANGLDMPIYPYENEELAAEILANGGLLVSTYPNGTKVYSHNLAARDEWQSALSDGVIVAETGMRGGTTNTINFALEQEKLLMMYDHLELSGNQFFLNDTRIKSIKNYSDIIKQEKNHIE</sequence>
<gene>
    <name evidence="3" type="ORF">ACFQ42_05805</name>
</gene>
<organism evidence="3 4">
    <name type="scientific">Companilactobacillus keshanensis</name>
    <dbReference type="NCBI Taxonomy" id="2486003"/>
    <lineage>
        <taxon>Bacteria</taxon>
        <taxon>Bacillati</taxon>
        <taxon>Bacillota</taxon>
        <taxon>Bacilli</taxon>
        <taxon>Lactobacillales</taxon>
        <taxon>Lactobacillaceae</taxon>
        <taxon>Companilactobacillus</taxon>
    </lineage>
</organism>
<keyword evidence="4" id="KW-1185">Reference proteome</keyword>
<dbReference type="InterPro" id="IPR003488">
    <property type="entry name" value="DprA"/>
</dbReference>
<accession>A0ABW4BTK9</accession>
<dbReference type="RefSeq" id="WP_164505347.1">
    <property type="nucleotide sequence ID" value="NZ_JBHTOI010000037.1"/>
</dbReference>